<keyword evidence="3 8" id="KW-0812">Transmembrane</keyword>
<dbReference type="GO" id="GO:0015171">
    <property type="term" value="F:amino acid transmembrane transporter activity"/>
    <property type="evidence" value="ECO:0007669"/>
    <property type="project" value="TreeGrafter"/>
</dbReference>
<gene>
    <name evidence="10" type="ORF">HK099_004849</name>
</gene>
<feature type="transmembrane region" description="Helical" evidence="8">
    <location>
        <begin position="403"/>
        <end position="422"/>
    </location>
</feature>
<feature type="transmembrane region" description="Helical" evidence="8">
    <location>
        <begin position="377"/>
        <end position="397"/>
    </location>
</feature>
<evidence type="ECO:0000256" key="5">
    <source>
        <dbReference type="ARBA" id="ARBA00022989"/>
    </source>
</evidence>
<feature type="domain" description="Amino acid permease/ SLC12A" evidence="9">
    <location>
        <begin position="28"/>
        <end position="510"/>
    </location>
</feature>
<feature type="transmembrane region" description="Helical" evidence="8">
    <location>
        <begin position="443"/>
        <end position="466"/>
    </location>
</feature>
<evidence type="ECO:0000256" key="4">
    <source>
        <dbReference type="ARBA" id="ARBA00022970"/>
    </source>
</evidence>
<feature type="transmembrane region" description="Helical" evidence="8">
    <location>
        <begin position="135"/>
        <end position="156"/>
    </location>
</feature>
<evidence type="ECO:0000313" key="10">
    <source>
        <dbReference type="EMBL" id="KAJ3218985.1"/>
    </source>
</evidence>
<sequence length="549" mass="59586">MEKTDDITHSNNNHDQHEGTERKLEGRHLTMIAIGGTIGTGLFLNSGALMSTVGALGLLLAYFISGTAVFFVVCSLGEMATLIPISGSFNSYASRFVDPALGFTSGWNYFFSWVIVKLQAAASFLNRWLPNVNQYALMGILLAVLVLVNCFAVDGFGEVEYWLSIVKILAIVFFIVAGFIALGKGIGGTFMYNLTMEQGQKLNPPLNLTADAGGPFLGAPAGLALKNIIGIIKVSFILTLKILVAMIGACFSFGGTEIVGITAGEAKNPRKAVPRAINGTFWRIMIFYIISVFLIGLLLPATFDKFQSEDKISKSPFVFALSAAKIPGVEDFMNAICLVAVISTANSSIYASARSLMALAQEDRAPAIFAKTSKNGVPYLSVALTVLIGCIAFSGSLFGDGVVFNWLINVSGSTIIVTWWMINLTHLRFRKAYKAQGYRLQDLPYRALFFPYGCYFGLFFTGAVVILNPILGAIDDDGTFSLKSFLGSFITLPVYLIIFIGWKLVKKTKVVPLMDVDLDTGNINIHAKEMGIFEEKPKTGFAKMINFLA</sequence>
<comment type="subcellular location">
    <subcellularLocation>
        <location evidence="1">Membrane</location>
        <topology evidence="1">Multi-pass membrane protein</topology>
    </subcellularLocation>
</comment>
<feature type="transmembrane region" description="Helical" evidence="8">
    <location>
        <begin position="486"/>
        <end position="505"/>
    </location>
</feature>
<keyword evidence="6 8" id="KW-0472">Membrane</keyword>
<dbReference type="PANTHER" id="PTHR43341">
    <property type="entry name" value="AMINO ACID PERMEASE"/>
    <property type="match status" value="1"/>
</dbReference>
<evidence type="ECO:0000256" key="1">
    <source>
        <dbReference type="ARBA" id="ARBA00004141"/>
    </source>
</evidence>
<feature type="transmembrane region" description="Helical" evidence="8">
    <location>
        <begin position="168"/>
        <end position="192"/>
    </location>
</feature>
<evidence type="ECO:0000259" key="9">
    <source>
        <dbReference type="Pfam" id="PF00324"/>
    </source>
</evidence>
<feature type="transmembrane region" description="Helical" evidence="8">
    <location>
        <begin position="29"/>
        <end position="49"/>
    </location>
</feature>
<evidence type="ECO:0000256" key="8">
    <source>
        <dbReference type="SAM" id="Phobius"/>
    </source>
</evidence>
<evidence type="ECO:0000256" key="3">
    <source>
        <dbReference type="ARBA" id="ARBA00022692"/>
    </source>
</evidence>
<organism evidence="10 11">
    <name type="scientific">Clydaea vesicula</name>
    <dbReference type="NCBI Taxonomy" id="447962"/>
    <lineage>
        <taxon>Eukaryota</taxon>
        <taxon>Fungi</taxon>
        <taxon>Fungi incertae sedis</taxon>
        <taxon>Chytridiomycota</taxon>
        <taxon>Chytridiomycota incertae sedis</taxon>
        <taxon>Chytridiomycetes</taxon>
        <taxon>Lobulomycetales</taxon>
        <taxon>Lobulomycetaceae</taxon>
        <taxon>Clydaea</taxon>
    </lineage>
</organism>
<protein>
    <recommendedName>
        <fullName evidence="9">Amino acid permease/ SLC12A domain-containing protein</fullName>
    </recommendedName>
</protein>
<keyword evidence="2" id="KW-0813">Transport</keyword>
<feature type="transmembrane region" description="Helical" evidence="8">
    <location>
        <begin position="55"/>
        <end position="76"/>
    </location>
</feature>
<name>A0AAD5U1V3_9FUNG</name>
<reference evidence="10" key="1">
    <citation type="submission" date="2020-05" db="EMBL/GenBank/DDBJ databases">
        <title>Phylogenomic resolution of chytrid fungi.</title>
        <authorList>
            <person name="Stajich J.E."/>
            <person name="Amses K."/>
            <person name="Simmons R."/>
            <person name="Seto K."/>
            <person name="Myers J."/>
            <person name="Bonds A."/>
            <person name="Quandt C.A."/>
            <person name="Barry K."/>
            <person name="Liu P."/>
            <person name="Grigoriev I."/>
            <person name="Longcore J.E."/>
            <person name="James T.Y."/>
        </authorList>
    </citation>
    <scope>NUCLEOTIDE SEQUENCE</scope>
    <source>
        <strain evidence="10">JEL0476</strain>
    </source>
</reference>
<accession>A0AAD5U1V3</accession>
<evidence type="ECO:0000256" key="7">
    <source>
        <dbReference type="SAM" id="MobiDB-lite"/>
    </source>
</evidence>
<dbReference type="PIRSF" id="PIRSF006060">
    <property type="entry name" value="AA_transporter"/>
    <property type="match status" value="1"/>
</dbReference>
<dbReference type="Gene3D" id="1.20.1740.10">
    <property type="entry name" value="Amino acid/polyamine transporter I"/>
    <property type="match status" value="1"/>
</dbReference>
<dbReference type="InterPro" id="IPR050524">
    <property type="entry name" value="APC_YAT"/>
</dbReference>
<dbReference type="Proteomes" id="UP001211065">
    <property type="component" value="Unassembled WGS sequence"/>
</dbReference>
<evidence type="ECO:0000256" key="6">
    <source>
        <dbReference type="ARBA" id="ARBA00023136"/>
    </source>
</evidence>
<feature type="transmembrane region" description="Helical" evidence="8">
    <location>
        <begin position="96"/>
        <end position="115"/>
    </location>
</feature>
<comment type="caution">
    <text evidence="10">The sequence shown here is derived from an EMBL/GenBank/DDBJ whole genome shotgun (WGS) entry which is preliminary data.</text>
</comment>
<dbReference type="GO" id="GO:0016020">
    <property type="term" value="C:membrane"/>
    <property type="evidence" value="ECO:0007669"/>
    <property type="project" value="UniProtKB-SubCell"/>
</dbReference>
<evidence type="ECO:0000313" key="11">
    <source>
        <dbReference type="Proteomes" id="UP001211065"/>
    </source>
</evidence>
<dbReference type="InterPro" id="IPR004841">
    <property type="entry name" value="AA-permease/SLC12A_dom"/>
</dbReference>
<dbReference type="EMBL" id="JADGJW010000357">
    <property type="protein sequence ID" value="KAJ3218985.1"/>
    <property type="molecule type" value="Genomic_DNA"/>
</dbReference>
<dbReference type="AlphaFoldDB" id="A0AAD5U1V3"/>
<evidence type="ECO:0000256" key="2">
    <source>
        <dbReference type="ARBA" id="ARBA00022448"/>
    </source>
</evidence>
<keyword evidence="4" id="KW-0029">Amino-acid transport</keyword>
<keyword evidence="11" id="KW-1185">Reference proteome</keyword>
<feature type="transmembrane region" description="Helical" evidence="8">
    <location>
        <begin position="281"/>
        <end position="303"/>
    </location>
</feature>
<feature type="region of interest" description="Disordered" evidence="7">
    <location>
        <begin position="1"/>
        <end position="21"/>
    </location>
</feature>
<dbReference type="Pfam" id="PF00324">
    <property type="entry name" value="AA_permease"/>
    <property type="match status" value="1"/>
</dbReference>
<proteinExistence type="predicted"/>
<dbReference type="PANTHER" id="PTHR43341:SF1">
    <property type="entry name" value="GENERAL AMINO-ACID PERMEASE GAP1"/>
    <property type="match status" value="1"/>
</dbReference>
<feature type="transmembrane region" description="Helical" evidence="8">
    <location>
        <begin position="236"/>
        <end position="261"/>
    </location>
</feature>
<keyword evidence="5 8" id="KW-1133">Transmembrane helix</keyword>